<dbReference type="Pfam" id="PF14508">
    <property type="entry name" value="GH97_N"/>
    <property type="match status" value="1"/>
</dbReference>
<feature type="domain" description="Glycosyl-hydrolase 97 catalytic" evidence="2">
    <location>
        <begin position="295"/>
        <end position="482"/>
    </location>
</feature>
<evidence type="ECO:0000313" key="5">
    <source>
        <dbReference type="EMBL" id="TWT17661.1"/>
    </source>
</evidence>
<dbReference type="PANTHER" id="PTHR35803">
    <property type="entry name" value="GLUCAN 1,4-ALPHA-GLUCOSIDASE SUSB-RELATED"/>
    <property type="match status" value="1"/>
</dbReference>
<feature type="signal peptide" evidence="1">
    <location>
        <begin position="1"/>
        <end position="19"/>
    </location>
</feature>
<comment type="caution">
    <text evidence="5">The sequence shown here is derived from an EMBL/GenBank/DDBJ whole genome shotgun (WGS) entry which is preliminary data.</text>
</comment>
<dbReference type="InterPro" id="IPR014718">
    <property type="entry name" value="GH-type_carb-bd"/>
</dbReference>
<dbReference type="AlphaFoldDB" id="A0A5C5TTY6"/>
<evidence type="ECO:0000259" key="4">
    <source>
        <dbReference type="Pfam" id="PF14509"/>
    </source>
</evidence>
<dbReference type="Pfam" id="PF14509">
    <property type="entry name" value="GH97_C"/>
    <property type="match status" value="1"/>
</dbReference>
<keyword evidence="5" id="KW-0378">Hydrolase</keyword>
<dbReference type="InterPro" id="IPR029483">
    <property type="entry name" value="GH97_C"/>
</dbReference>
<name>A0A5C5TTY6_9GAMM</name>
<proteinExistence type="predicted"/>
<dbReference type="EMBL" id="VOHE01000007">
    <property type="protein sequence ID" value="TWT17661.1"/>
    <property type="molecule type" value="Genomic_DNA"/>
</dbReference>
<evidence type="ECO:0000313" key="6">
    <source>
        <dbReference type="Proteomes" id="UP000315949"/>
    </source>
</evidence>
<evidence type="ECO:0000256" key="1">
    <source>
        <dbReference type="SAM" id="SignalP"/>
    </source>
</evidence>
<protein>
    <submittedName>
        <fullName evidence="5">Glycoside hydrolase family 97 protein</fullName>
    </submittedName>
</protein>
<dbReference type="PANTHER" id="PTHR35803:SF1">
    <property type="entry name" value="GLUCAN 1,4-ALPHA-GLUCOSIDASE SUSB"/>
    <property type="match status" value="1"/>
</dbReference>
<sequence>MPIRRLPLLLLLSAASAAAQDAPATAAACSPGNVVCVELGLDGDGRPSYRVQRAGRQVLAPSRLGMILADAPKLERNLAIADVRRATFDETWEQPWGERREVRNHYNELTVTLREKSGPGREFDVVFRLHDDGLGFRYAFDRQPALERLEIVEELTEFHLAEDATAWWIPAFEWNRAEYLYHATPLREVGDAQTPITLRMDDGLHVSIHEAALVDYAGMNLTRVEGRRLKAALTPGTSTRANVSVATPFRTPWRTLQLGMRAGDLVESPLILNLNEPNRLGDVSWVKPMKYVGVWWEMHMDLKSWASGPKHGATNENVRRHIDFAARHGFGGVLVEGWNVGWDGDWFGNGEAFRFTRSYPDFDLEALSAYARERGVVLIGHHETSGHAAHYESQMDAAFDLYRRVGVPAVKTGYVADAGQAKVRDADGNLVFAWHEGQDMVNHHLRVVEAAARRRIAVNPHEPVKDTGLRRTYPNWLTREGARGMEYSAWGDPGNPPGHEPTLVFTRLLAGPMDYTPGIFGMETRAPGGVETTWAKQLALYVVIYSPLQMAADLLDNYERNPGPFQFIKDVPVDWEATRVLNGEVGEYVTIARRERGGDDWYLGAVTDAQPRTLEVALNFLEPGRRYTAQVYRDGDRADYRGNREDIVIEAREVTSVDTLTLRLAPGGGQAIRFVAQ</sequence>
<reference evidence="5 6" key="1">
    <citation type="submission" date="2019-07" db="EMBL/GenBank/DDBJ databases">
        <title>Luteimonas sp. YD-1 nov., isolated from acidic soil.</title>
        <authorList>
            <person name="Zhou J."/>
        </authorList>
    </citation>
    <scope>NUCLEOTIDE SEQUENCE [LARGE SCALE GENOMIC DNA]</scope>
    <source>
        <strain evidence="5 6">YD-1</strain>
    </source>
</reference>
<evidence type="ECO:0000259" key="2">
    <source>
        <dbReference type="Pfam" id="PF10566"/>
    </source>
</evidence>
<feature type="domain" description="Glycosyl-hydrolase 97 C-terminal oligomerisation" evidence="4">
    <location>
        <begin position="574"/>
        <end position="674"/>
    </location>
</feature>
<dbReference type="Pfam" id="PF10566">
    <property type="entry name" value="Glyco_hydro_97"/>
    <property type="match status" value="1"/>
</dbReference>
<dbReference type="GO" id="GO:0016787">
    <property type="term" value="F:hydrolase activity"/>
    <property type="evidence" value="ECO:0007669"/>
    <property type="project" value="UniProtKB-KW"/>
</dbReference>
<dbReference type="RefSeq" id="WP_146313232.1">
    <property type="nucleotide sequence ID" value="NZ_VOHE01000007.1"/>
</dbReference>
<accession>A0A5C5TTY6</accession>
<dbReference type="InterPro" id="IPR013785">
    <property type="entry name" value="Aldolase_TIM"/>
</dbReference>
<evidence type="ECO:0000259" key="3">
    <source>
        <dbReference type="Pfam" id="PF14508"/>
    </source>
</evidence>
<dbReference type="Gene3D" id="3.20.20.70">
    <property type="entry name" value="Aldolase class I"/>
    <property type="match status" value="1"/>
</dbReference>
<dbReference type="InterPro" id="IPR029486">
    <property type="entry name" value="GH97_N"/>
</dbReference>
<dbReference type="SUPFAM" id="SSF51445">
    <property type="entry name" value="(Trans)glycosidases"/>
    <property type="match status" value="1"/>
</dbReference>
<feature type="domain" description="Glycosyl-hydrolase 97 N-terminal" evidence="3">
    <location>
        <begin position="30"/>
        <end position="277"/>
    </location>
</feature>
<dbReference type="Proteomes" id="UP000315949">
    <property type="component" value="Unassembled WGS sequence"/>
</dbReference>
<keyword evidence="6" id="KW-1185">Reference proteome</keyword>
<dbReference type="InterPro" id="IPR019563">
    <property type="entry name" value="GH97_catalytic"/>
</dbReference>
<feature type="chain" id="PRO_5023025131" evidence="1">
    <location>
        <begin position="20"/>
        <end position="677"/>
    </location>
</feature>
<keyword evidence="1" id="KW-0732">Signal</keyword>
<dbReference type="OrthoDB" id="57532at2"/>
<dbReference type="Gene3D" id="2.70.98.10">
    <property type="match status" value="1"/>
</dbReference>
<organism evidence="5 6">
    <name type="scientific">Luteimonas wenzhouensis</name>
    <dbReference type="NCBI Taxonomy" id="2599615"/>
    <lineage>
        <taxon>Bacteria</taxon>
        <taxon>Pseudomonadati</taxon>
        <taxon>Pseudomonadota</taxon>
        <taxon>Gammaproteobacteria</taxon>
        <taxon>Lysobacterales</taxon>
        <taxon>Lysobacteraceae</taxon>
        <taxon>Luteimonas</taxon>
    </lineage>
</organism>
<dbReference type="GO" id="GO:0030246">
    <property type="term" value="F:carbohydrate binding"/>
    <property type="evidence" value="ECO:0007669"/>
    <property type="project" value="InterPro"/>
</dbReference>
<dbReference type="InterPro" id="IPR052720">
    <property type="entry name" value="Glycosyl_hydrolase_97"/>
</dbReference>
<gene>
    <name evidence="5" type="ORF">FQY79_12435</name>
</gene>
<dbReference type="InterPro" id="IPR017853">
    <property type="entry name" value="GH"/>
</dbReference>